<protein>
    <submittedName>
        <fullName evidence="2">DUF4158 domain-containing protein</fullName>
    </submittedName>
</protein>
<feature type="non-terminal residue" evidence="2">
    <location>
        <position position="303"/>
    </location>
</feature>
<evidence type="ECO:0000259" key="1">
    <source>
        <dbReference type="Pfam" id="PF13700"/>
    </source>
</evidence>
<dbReference type="RefSeq" id="WP_153430124.1">
    <property type="nucleotide sequence ID" value="NZ_WIWJ01000101.1"/>
</dbReference>
<evidence type="ECO:0000313" key="3">
    <source>
        <dbReference type="Proteomes" id="UP000441404"/>
    </source>
</evidence>
<dbReference type="AlphaFoldDB" id="A0A7X2BL36"/>
<feature type="domain" description="DUF4158" evidence="1">
    <location>
        <begin position="11"/>
        <end position="173"/>
    </location>
</feature>
<proteinExistence type="predicted"/>
<dbReference type="Proteomes" id="UP000441404">
    <property type="component" value="Unassembled WGS sequence"/>
</dbReference>
<organism evidence="2 3">
    <name type="scientific">Pseudomonas helleri</name>
    <dbReference type="NCBI Taxonomy" id="1608996"/>
    <lineage>
        <taxon>Bacteria</taxon>
        <taxon>Pseudomonadati</taxon>
        <taxon>Pseudomonadota</taxon>
        <taxon>Gammaproteobacteria</taxon>
        <taxon>Pseudomonadales</taxon>
        <taxon>Pseudomonadaceae</taxon>
        <taxon>Pseudomonas</taxon>
    </lineage>
</organism>
<evidence type="ECO:0000313" key="2">
    <source>
        <dbReference type="EMBL" id="MQT50176.1"/>
    </source>
</evidence>
<dbReference type="Pfam" id="PF13700">
    <property type="entry name" value="DUF4158"/>
    <property type="match status" value="1"/>
</dbReference>
<name>A0A7X2BL36_9PSED</name>
<sequence length="303" mass="34647">MSNKNKLLTVFSDAEQEALYGLPDFDDAQRLEYLALAESELAFASSRPSLQAQVYCVLQIGYFKAKHAFFRFDWHEVEDDCAFVLSRYFHGEAFERKAITKHEHYSQRGQIAELFGYRSWAASFLPQLAQQAEQIVRRDVMPGFVAAELIVWLSEHKIIRPGHTTLQELVSEALSTERRRLGGLLAEVLDESAKAALGQLLVRDDTLSQLAALKQDAKDFGWRQMAGEREKRATLKSLHGIAKALLPKLGISQQNLLYYASLANFYTVHDLRHLKAEQTRLYLLCYAWVRYRQLTDNLVDAMA</sequence>
<gene>
    <name evidence="2" type="ORF">GHO40_26230</name>
</gene>
<comment type="caution">
    <text evidence="2">The sequence shown here is derived from an EMBL/GenBank/DDBJ whole genome shotgun (WGS) entry which is preliminary data.</text>
</comment>
<reference evidence="2 3" key="1">
    <citation type="submission" date="2019-10" db="EMBL/GenBank/DDBJ databases">
        <title>Evaluation of single-gene subtyping targets for Pseudomonas.</title>
        <authorList>
            <person name="Reichler S.J."/>
            <person name="Orsi R.H."/>
            <person name="Wiedmann M."/>
            <person name="Martin N.H."/>
            <person name="Murphy S.I."/>
        </authorList>
    </citation>
    <scope>NUCLEOTIDE SEQUENCE [LARGE SCALE GENOMIC DNA]</scope>
    <source>
        <strain evidence="2 3">FSL R10-3257</strain>
    </source>
</reference>
<dbReference type="EMBL" id="WIWJ01000101">
    <property type="protein sequence ID" value="MQT50176.1"/>
    <property type="molecule type" value="Genomic_DNA"/>
</dbReference>
<dbReference type="InterPro" id="IPR025296">
    <property type="entry name" value="DUF4158"/>
</dbReference>
<accession>A0A7X2BL36</accession>